<sequence>MRHFSPTKSMSTTFLRCGLAIALFVAFSASLPGCGASKYPPVHKSDVEAEELPETLKNALREINKYGSDLSKFFLSTTSVDGDSIEVLYKDKSDWRRPQWKLRTSDDGG</sequence>
<feature type="non-terminal residue" evidence="1">
    <location>
        <position position="109"/>
    </location>
</feature>
<proteinExistence type="predicted"/>
<dbReference type="AlphaFoldDB" id="X0S663"/>
<evidence type="ECO:0000313" key="1">
    <source>
        <dbReference type="EMBL" id="GAF76538.1"/>
    </source>
</evidence>
<dbReference type="EMBL" id="BARS01001805">
    <property type="protein sequence ID" value="GAF76538.1"/>
    <property type="molecule type" value="Genomic_DNA"/>
</dbReference>
<organism evidence="1">
    <name type="scientific">marine sediment metagenome</name>
    <dbReference type="NCBI Taxonomy" id="412755"/>
    <lineage>
        <taxon>unclassified sequences</taxon>
        <taxon>metagenomes</taxon>
        <taxon>ecological metagenomes</taxon>
    </lineage>
</organism>
<accession>X0S663</accession>
<reference evidence="1" key="1">
    <citation type="journal article" date="2014" name="Front. Microbiol.">
        <title>High frequency of phylogenetically diverse reductive dehalogenase-homologous genes in deep subseafloor sedimentary metagenomes.</title>
        <authorList>
            <person name="Kawai M."/>
            <person name="Futagami T."/>
            <person name="Toyoda A."/>
            <person name="Takaki Y."/>
            <person name="Nishi S."/>
            <person name="Hori S."/>
            <person name="Arai W."/>
            <person name="Tsubouchi T."/>
            <person name="Morono Y."/>
            <person name="Uchiyama I."/>
            <person name="Ito T."/>
            <person name="Fujiyama A."/>
            <person name="Inagaki F."/>
            <person name="Takami H."/>
        </authorList>
    </citation>
    <scope>NUCLEOTIDE SEQUENCE</scope>
    <source>
        <strain evidence="1">Expedition CK06-06</strain>
    </source>
</reference>
<comment type="caution">
    <text evidence="1">The sequence shown here is derived from an EMBL/GenBank/DDBJ whole genome shotgun (WGS) entry which is preliminary data.</text>
</comment>
<protein>
    <submittedName>
        <fullName evidence="1">Uncharacterized protein</fullName>
    </submittedName>
</protein>
<gene>
    <name evidence="1" type="ORF">S01H1_03310</name>
</gene>
<name>X0S663_9ZZZZ</name>